<dbReference type="AlphaFoldDB" id="A0A0D8I652"/>
<dbReference type="RefSeq" id="WP_044826063.1">
    <property type="nucleotide sequence ID" value="NZ_CP009687.1"/>
</dbReference>
<dbReference type="Pfam" id="PF03899">
    <property type="entry name" value="ATP-synt_I"/>
    <property type="match status" value="1"/>
</dbReference>
<keyword evidence="3" id="KW-0812">Transmembrane</keyword>
<dbReference type="OrthoDB" id="1711023at2"/>
<evidence type="ECO:0000256" key="2">
    <source>
        <dbReference type="ARBA" id="ARBA00022475"/>
    </source>
</evidence>
<evidence type="ECO:0000256" key="4">
    <source>
        <dbReference type="ARBA" id="ARBA00022989"/>
    </source>
</evidence>
<dbReference type="KEGG" id="cace:CACET_c02130"/>
<evidence type="ECO:0000256" key="1">
    <source>
        <dbReference type="ARBA" id="ARBA00004651"/>
    </source>
</evidence>
<comment type="subcellular location">
    <subcellularLocation>
        <location evidence="1">Cell membrane</location>
        <topology evidence="1">Multi-pass membrane protein</topology>
    </subcellularLocation>
</comment>
<dbReference type="EMBL" id="CP009687">
    <property type="protein sequence ID" value="AKL93729.1"/>
    <property type="molecule type" value="Genomic_DNA"/>
</dbReference>
<evidence type="ECO:0000256" key="5">
    <source>
        <dbReference type="ARBA" id="ARBA00023136"/>
    </source>
</evidence>
<keyword evidence="2" id="KW-1003">Cell membrane</keyword>
<dbReference type="STRING" id="84022.CACET_c02130"/>
<protein>
    <submittedName>
        <fullName evidence="6">F-type ATP synthase subunit I</fullName>
    </submittedName>
</protein>
<evidence type="ECO:0000313" key="7">
    <source>
        <dbReference type="Proteomes" id="UP000035704"/>
    </source>
</evidence>
<reference evidence="6 7" key="1">
    <citation type="submission" date="2014-10" db="EMBL/GenBank/DDBJ databases">
        <title>Genome sequence of Clostridium aceticum DSM 1496.</title>
        <authorList>
            <person name="Poehlein A."/>
            <person name="Schiel-Bengelsdorf B."/>
            <person name="Gottschalk G."/>
            <person name="Duerre P."/>
            <person name="Daniel R."/>
        </authorList>
    </citation>
    <scope>NUCLEOTIDE SEQUENCE [LARGE SCALE GENOMIC DNA]</scope>
    <source>
        <strain evidence="6 7">DSM 1496</strain>
    </source>
</reference>
<keyword evidence="5" id="KW-0472">Membrane</keyword>
<proteinExistence type="predicted"/>
<evidence type="ECO:0000313" key="6">
    <source>
        <dbReference type="EMBL" id="AKL93729.1"/>
    </source>
</evidence>
<accession>A0A0D8I652</accession>
<keyword evidence="7" id="KW-1185">Reference proteome</keyword>
<gene>
    <name evidence="6" type="primary">atpI</name>
    <name evidence="6" type="ORF">CACET_c02130</name>
</gene>
<evidence type="ECO:0000256" key="3">
    <source>
        <dbReference type="ARBA" id="ARBA00022692"/>
    </source>
</evidence>
<organism evidence="6 7">
    <name type="scientific">Clostridium aceticum</name>
    <dbReference type="NCBI Taxonomy" id="84022"/>
    <lineage>
        <taxon>Bacteria</taxon>
        <taxon>Bacillati</taxon>
        <taxon>Bacillota</taxon>
        <taxon>Clostridia</taxon>
        <taxon>Eubacteriales</taxon>
        <taxon>Clostridiaceae</taxon>
        <taxon>Clostridium</taxon>
    </lineage>
</organism>
<dbReference type="InterPro" id="IPR005598">
    <property type="entry name" value="ATP_synth_I"/>
</dbReference>
<sequence length="135" mass="15170">MDGIWDTQLKIIKGVLIVNGIIGAVAVFIAKPPMPFLTGLVFGTIIALLNFRLLSLTLNKAVKMQPHQARAYAASRYILRYIIIGMVLYISVKAEHIHALGTIAGIITLKFVVLQKELFNNKQYFKNIFKRKEAE</sequence>
<name>A0A0D8I652_9CLOT</name>
<dbReference type="GO" id="GO:0005886">
    <property type="term" value="C:plasma membrane"/>
    <property type="evidence" value="ECO:0007669"/>
    <property type="project" value="UniProtKB-SubCell"/>
</dbReference>
<keyword evidence="4" id="KW-1133">Transmembrane helix</keyword>
<dbReference type="PATRIC" id="fig|84022.5.peg.1959"/>
<dbReference type="Proteomes" id="UP000035704">
    <property type="component" value="Chromosome"/>
</dbReference>